<dbReference type="OrthoDB" id="5822005at2759"/>
<protein>
    <submittedName>
        <fullName evidence="2">Uncharacterized protein</fullName>
    </submittedName>
</protein>
<proteinExistence type="predicted"/>
<evidence type="ECO:0000313" key="3">
    <source>
        <dbReference type="Proteomes" id="UP000835052"/>
    </source>
</evidence>
<sequence length="174" mass="19483">MKWLVLAVLCILFAINVNAWSDSSDENVDQLMSRVYRTVLLKSKRSPSMGLSLAEYMASPQGGDNFHFIPSGRKRCLENNYPYLTAACTYTADMLRALLGLLILTSVYAYGDYGEYAMHRIARAPQASALLLPYPRVGKRGDASEPEDDHDLPKRLYIARVGKRNLMFGARVGK</sequence>
<name>A0A8S1GVJ2_9PELO</name>
<evidence type="ECO:0000256" key="1">
    <source>
        <dbReference type="SAM" id="SignalP"/>
    </source>
</evidence>
<gene>
    <name evidence="2" type="ORF">CAUJ_LOCUS3506</name>
</gene>
<comment type="caution">
    <text evidence="2">The sequence shown here is derived from an EMBL/GenBank/DDBJ whole genome shotgun (WGS) entry which is preliminary data.</text>
</comment>
<organism evidence="2 3">
    <name type="scientific">Caenorhabditis auriculariae</name>
    <dbReference type="NCBI Taxonomy" id="2777116"/>
    <lineage>
        <taxon>Eukaryota</taxon>
        <taxon>Metazoa</taxon>
        <taxon>Ecdysozoa</taxon>
        <taxon>Nematoda</taxon>
        <taxon>Chromadorea</taxon>
        <taxon>Rhabditida</taxon>
        <taxon>Rhabditina</taxon>
        <taxon>Rhabditomorpha</taxon>
        <taxon>Rhabditoidea</taxon>
        <taxon>Rhabditidae</taxon>
        <taxon>Peloderinae</taxon>
        <taxon>Caenorhabditis</taxon>
    </lineage>
</organism>
<dbReference type="EMBL" id="CAJGYM010000006">
    <property type="protein sequence ID" value="CAD6187587.1"/>
    <property type="molecule type" value="Genomic_DNA"/>
</dbReference>
<reference evidence="2" key="1">
    <citation type="submission" date="2020-10" db="EMBL/GenBank/DDBJ databases">
        <authorList>
            <person name="Kikuchi T."/>
        </authorList>
    </citation>
    <scope>NUCLEOTIDE SEQUENCE</scope>
    <source>
        <strain evidence="2">NKZ352</strain>
    </source>
</reference>
<dbReference type="Proteomes" id="UP000835052">
    <property type="component" value="Unassembled WGS sequence"/>
</dbReference>
<keyword evidence="1" id="KW-0732">Signal</keyword>
<feature type="signal peptide" evidence="1">
    <location>
        <begin position="1"/>
        <end position="19"/>
    </location>
</feature>
<dbReference type="AlphaFoldDB" id="A0A8S1GVJ2"/>
<keyword evidence="3" id="KW-1185">Reference proteome</keyword>
<accession>A0A8S1GVJ2</accession>
<feature type="chain" id="PRO_5035861524" evidence="1">
    <location>
        <begin position="20"/>
        <end position="174"/>
    </location>
</feature>
<evidence type="ECO:0000313" key="2">
    <source>
        <dbReference type="EMBL" id="CAD6187587.1"/>
    </source>
</evidence>